<accession>A0A1L9N891</accession>
<feature type="transmembrane region" description="Helical" evidence="2">
    <location>
        <begin position="584"/>
        <end position="608"/>
    </location>
</feature>
<keyword evidence="2" id="KW-0472">Membrane</keyword>
<dbReference type="AlphaFoldDB" id="A0A1L9N891"/>
<sequence length="621" mass="68459">MSQFQLFPSPSDSRPSKELPRVPKKPAIKTHTEMRPMEEIRDKSSPTEAVIFKLIQDTHTSIRPPPKAMSRSNPLSIPDTIRERETSKSPLRHDRHKRPAERVGSPSQSMRSASLQSSSPAAAPVVPMKSTFPRYNYDLPMNQQHYYPEPSFNSHWELSRSETETPPPEIDRALGPKTVPASVLNFPAGVLDPVERYSTQEELQSLWEIANGQRPQSLPGTFNLCVDRIDANTLTFGDAKSPFYTLRATSANDISIIRKHPSKQDSSVPVMNLKLEDQSRRQPPCDGLVSILFPRLAAILAIDQAAEVAEELRLSPIEAAKAEGEALKRVAAQESCKLLWNQSKRVYELHHPALCKQQPPALVGAAGIPLSPVRSKYSGVLHITVSSLPKEGGCSQPPTILVTTPLPANAVETGAMAATPRTSTLPLTDADEPLASLDLRTMTLSLATGSIAATIPSLYAVDCLVSALLTVAVSDESTRPVLEGLKLYDQGFSTPPSSTLREEMITALAEQEDAKEDSQLWSKVKSQPKSDDRKGYHFWKRGPKKPKAQKAIIEEFDMDKYGRYQGGSREGEELPRITRGCLRVLFWGFNVVVHGLTMVVKGIAWMVVNLTRCCATDSHIS</sequence>
<reference evidence="4" key="1">
    <citation type="journal article" date="2017" name="Genome Biol.">
        <title>Comparative genomics reveals high biological diversity and specific adaptations in the industrially and medically important fungal genus Aspergillus.</title>
        <authorList>
            <person name="de Vries R.P."/>
            <person name="Riley R."/>
            <person name="Wiebenga A."/>
            <person name="Aguilar-Osorio G."/>
            <person name="Amillis S."/>
            <person name="Uchima C.A."/>
            <person name="Anderluh G."/>
            <person name="Asadollahi M."/>
            <person name="Askin M."/>
            <person name="Barry K."/>
            <person name="Battaglia E."/>
            <person name="Bayram O."/>
            <person name="Benocci T."/>
            <person name="Braus-Stromeyer S.A."/>
            <person name="Caldana C."/>
            <person name="Canovas D."/>
            <person name="Cerqueira G.C."/>
            <person name="Chen F."/>
            <person name="Chen W."/>
            <person name="Choi C."/>
            <person name="Clum A."/>
            <person name="Dos Santos R.A."/>
            <person name="Damasio A.R."/>
            <person name="Diallinas G."/>
            <person name="Emri T."/>
            <person name="Fekete E."/>
            <person name="Flipphi M."/>
            <person name="Freyberg S."/>
            <person name="Gallo A."/>
            <person name="Gournas C."/>
            <person name="Habgood R."/>
            <person name="Hainaut M."/>
            <person name="Harispe M.L."/>
            <person name="Henrissat B."/>
            <person name="Hilden K.S."/>
            <person name="Hope R."/>
            <person name="Hossain A."/>
            <person name="Karabika E."/>
            <person name="Karaffa L."/>
            <person name="Karanyi Z."/>
            <person name="Krasevec N."/>
            <person name="Kuo A."/>
            <person name="Kusch H."/>
            <person name="LaButti K."/>
            <person name="Lagendijk E.L."/>
            <person name="Lapidus A."/>
            <person name="Levasseur A."/>
            <person name="Lindquist E."/>
            <person name="Lipzen A."/>
            <person name="Logrieco A.F."/>
            <person name="MacCabe A."/>
            <person name="Maekelae M.R."/>
            <person name="Malavazi I."/>
            <person name="Melin P."/>
            <person name="Meyer V."/>
            <person name="Mielnichuk N."/>
            <person name="Miskei M."/>
            <person name="Molnar A.P."/>
            <person name="Mule G."/>
            <person name="Ngan C.Y."/>
            <person name="Orejas M."/>
            <person name="Orosz E."/>
            <person name="Ouedraogo J.P."/>
            <person name="Overkamp K.M."/>
            <person name="Park H.-S."/>
            <person name="Perrone G."/>
            <person name="Piumi F."/>
            <person name="Punt P.J."/>
            <person name="Ram A.F."/>
            <person name="Ramon A."/>
            <person name="Rauscher S."/>
            <person name="Record E."/>
            <person name="Riano-Pachon D.M."/>
            <person name="Robert V."/>
            <person name="Roehrig J."/>
            <person name="Ruller R."/>
            <person name="Salamov A."/>
            <person name="Salih N.S."/>
            <person name="Samson R.A."/>
            <person name="Sandor E."/>
            <person name="Sanguinetti M."/>
            <person name="Schuetze T."/>
            <person name="Sepcic K."/>
            <person name="Shelest E."/>
            <person name="Sherlock G."/>
            <person name="Sophianopoulou V."/>
            <person name="Squina F.M."/>
            <person name="Sun H."/>
            <person name="Susca A."/>
            <person name="Todd R.B."/>
            <person name="Tsang A."/>
            <person name="Unkles S.E."/>
            <person name="van de Wiele N."/>
            <person name="van Rossen-Uffink D."/>
            <person name="Oliveira J.V."/>
            <person name="Vesth T.C."/>
            <person name="Visser J."/>
            <person name="Yu J.-H."/>
            <person name="Zhou M."/>
            <person name="Andersen M.R."/>
            <person name="Archer D.B."/>
            <person name="Baker S.E."/>
            <person name="Benoit I."/>
            <person name="Brakhage A.A."/>
            <person name="Braus G.H."/>
            <person name="Fischer R."/>
            <person name="Frisvad J.C."/>
            <person name="Goldman G.H."/>
            <person name="Houbraken J."/>
            <person name="Oakley B."/>
            <person name="Pocsi I."/>
            <person name="Scazzocchio C."/>
            <person name="Seiboth B."/>
            <person name="vanKuyk P.A."/>
            <person name="Wortman J."/>
            <person name="Dyer P.S."/>
            <person name="Grigoriev I.V."/>
        </authorList>
    </citation>
    <scope>NUCLEOTIDE SEQUENCE [LARGE SCALE GENOMIC DNA]</scope>
    <source>
        <strain evidence="4">CBS 134.48</strain>
    </source>
</reference>
<evidence type="ECO:0008006" key="5">
    <source>
        <dbReference type="Google" id="ProtNLM"/>
    </source>
</evidence>
<feature type="compositionally biased region" description="Low complexity" evidence="1">
    <location>
        <begin position="105"/>
        <end position="126"/>
    </location>
</feature>
<dbReference type="VEuPathDB" id="FungiDB:ASPTUDRAFT_144982"/>
<gene>
    <name evidence="3" type="ORF">ASPTUDRAFT_144982</name>
</gene>
<organism evidence="3 4">
    <name type="scientific">Aspergillus tubingensis (strain CBS 134.48)</name>
    <dbReference type="NCBI Taxonomy" id="767770"/>
    <lineage>
        <taxon>Eukaryota</taxon>
        <taxon>Fungi</taxon>
        <taxon>Dikarya</taxon>
        <taxon>Ascomycota</taxon>
        <taxon>Pezizomycotina</taxon>
        <taxon>Eurotiomycetes</taxon>
        <taxon>Eurotiomycetidae</taxon>
        <taxon>Eurotiales</taxon>
        <taxon>Aspergillaceae</taxon>
        <taxon>Aspergillus</taxon>
        <taxon>Aspergillus subgen. Circumdati</taxon>
    </lineage>
</organism>
<keyword evidence="4" id="KW-1185">Reference proteome</keyword>
<evidence type="ECO:0000256" key="1">
    <source>
        <dbReference type="SAM" id="MobiDB-lite"/>
    </source>
</evidence>
<dbReference type="Proteomes" id="UP000184304">
    <property type="component" value="Unassembled WGS sequence"/>
</dbReference>
<name>A0A1L9N891_ASPTC</name>
<evidence type="ECO:0000313" key="4">
    <source>
        <dbReference type="Proteomes" id="UP000184304"/>
    </source>
</evidence>
<feature type="compositionally biased region" description="Basic and acidic residues" evidence="1">
    <location>
        <begin position="30"/>
        <end position="45"/>
    </location>
</feature>
<proteinExistence type="predicted"/>
<keyword evidence="2" id="KW-1133">Transmembrane helix</keyword>
<evidence type="ECO:0000313" key="3">
    <source>
        <dbReference type="EMBL" id="OJI85415.1"/>
    </source>
</evidence>
<dbReference type="STRING" id="767770.A0A1L9N891"/>
<feature type="region of interest" description="Disordered" evidence="1">
    <location>
        <begin position="1"/>
        <end position="126"/>
    </location>
</feature>
<dbReference type="OMA" id="RREHPND"/>
<protein>
    <recommendedName>
        <fullName evidence="5">Proline-rich protein</fullName>
    </recommendedName>
</protein>
<keyword evidence="2" id="KW-0812">Transmembrane</keyword>
<dbReference type="OrthoDB" id="5383338at2759"/>
<evidence type="ECO:0000256" key="2">
    <source>
        <dbReference type="SAM" id="Phobius"/>
    </source>
</evidence>
<feature type="compositionally biased region" description="Polar residues" evidence="1">
    <location>
        <begin position="1"/>
        <end position="13"/>
    </location>
</feature>
<feature type="compositionally biased region" description="Basic residues" evidence="1">
    <location>
        <begin position="536"/>
        <end position="547"/>
    </location>
</feature>
<feature type="region of interest" description="Disordered" evidence="1">
    <location>
        <begin position="516"/>
        <end position="547"/>
    </location>
</feature>
<dbReference type="EMBL" id="KV878198">
    <property type="protein sequence ID" value="OJI85415.1"/>
    <property type="molecule type" value="Genomic_DNA"/>
</dbReference>